<dbReference type="PANTHER" id="PTHR31639:SF42">
    <property type="entry name" value="OS02G0160200 PROTEIN"/>
    <property type="match status" value="1"/>
</dbReference>
<dbReference type="SUPFAM" id="SSF81383">
    <property type="entry name" value="F-box domain"/>
    <property type="match status" value="1"/>
</dbReference>
<gene>
    <name evidence="2" type="ORF">CASFOL_021897</name>
</gene>
<dbReference type="CDD" id="cd22160">
    <property type="entry name" value="F-box_AtFBL13-like"/>
    <property type="match status" value="1"/>
</dbReference>
<organism evidence="2 3">
    <name type="scientific">Castilleja foliolosa</name>
    <dbReference type="NCBI Taxonomy" id="1961234"/>
    <lineage>
        <taxon>Eukaryota</taxon>
        <taxon>Viridiplantae</taxon>
        <taxon>Streptophyta</taxon>
        <taxon>Embryophyta</taxon>
        <taxon>Tracheophyta</taxon>
        <taxon>Spermatophyta</taxon>
        <taxon>Magnoliopsida</taxon>
        <taxon>eudicotyledons</taxon>
        <taxon>Gunneridae</taxon>
        <taxon>Pentapetalae</taxon>
        <taxon>asterids</taxon>
        <taxon>lamiids</taxon>
        <taxon>Lamiales</taxon>
        <taxon>Orobanchaceae</taxon>
        <taxon>Pedicularideae</taxon>
        <taxon>Castillejinae</taxon>
        <taxon>Castilleja</taxon>
    </lineage>
</organism>
<dbReference type="Gene3D" id="1.20.1280.50">
    <property type="match status" value="1"/>
</dbReference>
<proteinExistence type="predicted"/>
<reference evidence="3" key="1">
    <citation type="journal article" date="2024" name="IScience">
        <title>Strigolactones Initiate the Formation of Haustorium-like Structures in Castilleja.</title>
        <authorList>
            <person name="Buerger M."/>
            <person name="Peterson D."/>
            <person name="Chory J."/>
        </authorList>
    </citation>
    <scope>NUCLEOTIDE SEQUENCE [LARGE SCALE GENOMIC DNA]</scope>
</reference>
<evidence type="ECO:0000313" key="2">
    <source>
        <dbReference type="EMBL" id="KAL3634843.1"/>
    </source>
</evidence>
<dbReference type="InterPro" id="IPR053781">
    <property type="entry name" value="F-box_AtFBL13-like"/>
</dbReference>
<dbReference type="PANTHER" id="PTHR31639">
    <property type="entry name" value="F-BOX PROTEIN-LIKE"/>
    <property type="match status" value="1"/>
</dbReference>
<sequence>MNNQSAKRRREEDDDGSAIAIDSLSQLPQPILHNIISLLSQKDAVRTSVLSKSWRYLWHGRLNFEFRDLDHGFTRNKKFWSFLNKTLQSFFKNGSLWL</sequence>
<comment type="caution">
    <text evidence="2">The sequence shown here is derived from an EMBL/GenBank/DDBJ whole genome shotgun (WGS) entry which is preliminary data.</text>
</comment>
<protein>
    <recommendedName>
        <fullName evidence="1">F-box domain-containing protein</fullName>
    </recommendedName>
</protein>
<name>A0ABD3CXW6_9LAMI</name>
<dbReference type="EMBL" id="JAVIJP010000028">
    <property type="protein sequence ID" value="KAL3634843.1"/>
    <property type="molecule type" value="Genomic_DNA"/>
</dbReference>
<evidence type="ECO:0000259" key="1">
    <source>
        <dbReference type="PROSITE" id="PS50181"/>
    </source>
</evidence>
<feature type="domain" description="F-box" evidence="1">
    <location>
        <begin position="21"/>
        <end position="69"/>
    </location>
</feature>
<evidence type="ECO:0000313" key="3">
    <source>
        <dbReference type="Proteomes" id="UP001632038"/>
    </source>
</evidence>
<dbReference type="InterPro" id="IPR001810">
    <property type="entry name" value="F-box_dom"/>
</dbReference>
<dbReference type="InterPro" id="IPR036047">
    <property type="entry name" value="F-box-like_dom_sf"/>
</dbReference>
<dbReference type="Proteomes" id="UP001632038">
    <property type="component" value="Unassembled WGS sequence"/>
</dbReference>
<dbReference type="AlphaFoldDB" id="A0ABD3CXW6"/>
<keyword evidence="3" id="KW-1185">Reference proteome</keyword>
<dbReference type="Pfam" id="PF00646">
    <property type="entry name" value="F-box"/>
    <property type="match status" value="1"/>
</dbReference>
<dbReference type="PROSITE" id="PS50181">
    <property type="entry name" value="FBOX"/>
    <property type="match status" value="1"/>
</dbReference>
<accession>A0ABD3CXW6</accession>